<comment type="caution">
    <text evidence="1">The sequence shown here is derived from an EMBL/GenBank/DDBJ whole genome shotgun (WGS) entry which is preliminary data.</text>
</comment>
<protein>
    <submittedName>
        <fullName evidence="1">DUF2764 family protein</fullName>
    </submittedName>
</protein>
<gene>
    <name evidence="1" type="ORF">ACFO3G_07600</name>
</gene>
<sequence>MAKYYATAAGLPNIAVEDKKLPFSTDEYLEELQTVLTKKDKKLLDLFLWEKENKYLLHFLEDADKAYAEEDKPTLFSYRSIAKIVEALQDENKPKLPKIKGLPKYFYTFIKEQISVKGEDDDPDVKKKEKLTGVKAMDRLAQLFYDFALNCNNDFLKQWFELNLNLKNILAAHTAIKLGWEPKDYVVGNNSIAEKLKTSKQKDFGIKDELDYLPEILKIAEESDITKRERMIDLLKWNWLEEACFVKVFDIERLICYYLQLSIIERWVSLDEKTGEMTFRKIVTDLKAQSTDSLEEFKRNQKK</sequence>
<dbReference type="RefSeq" id="WP_380079545.1">
    <property type="nucleotide sequence ID" value="NZ_JBHSGO010000201.1"/>
</dbReference>
<dbReference type="Pfam" id="PF10962">
    <property type="entry name" value="DUF2764"/>
    <property type="match status" value="1"/>
</dbReference>
<accession>A0ABV9K8D3</accession>
<evidence type="ECO:0000313" key="2">
    <source>
        <dbReference type="Proteomes" id="UP001596020"/>
    </source>
</evidence>
<name>A0ABV9K8D3_9PORP</name>
<keyword evidence="2" id="KW-1185">Reference proteome</keyword>
<evidence type="ECO:0000313" key="1">
    <source>
        <dbReference type="EMBL" id="MFC4666460.1"/>
    </source>
</evidence>
<proteinExistence type="predicted"/>
<dbReference type="InterPro" id="IPR024492">
    <property type="entry name" value="DUF2764"/>
</dbReference>
<dbReference type="EMBL" id="JBHSGO010000201">
    <property type="protein sequence ID" value="MFC4666460.1"/>
    <property type="molecule type" value="Genomic_DNA"/>
</dbReference>
<dbReference type="Proteomes" id="UP001596020">
    <property type="component" value="Unassembled WGS sequence"/>
</dbReference>
<reference evidence="2" key="1">
    <citation type="journal article" date="2019" name="Int. J. Syst. Evol. Microbiol.">
        <title>The Global Catalogue of Microorganisms (GCM) 10K type strain sequencing project: providing services to taxonomists for standard genome sequencing and annotation.</title>
        <authorList>
            <consortium name="The Broad Institute Genomics Platform"/>
            <consortium name="The Broad Institute Genome Sequencing Center for Infectious Disease"/>
            <person name="Wu L."/>
            <person name="Ma J."/>
        </authorList>
    </citation>
    <scope>NUCLEOTIDE SEQUENCE [LARGE SCALE GENOMIC DNA]</scope>
    <source>
        <strain evidence="2">CGMCC 4.7357</strain>
    </source>
</reference>
<organism evidence="1 2">
    <name type="scientific">Falsiporphyromonas endometrii</name>
    <dbReference type="NCBI Taxonomy" id="1387297"/>
    <lineage>
        <taxon>Bacteria</taxon>
        <taxon>Pseudomonadati</taxon>
        <taxon>Bacteroidota</taxon>
        <taxon>Bacteroidia</taxon>
        <taxon>Bacteroidales</taxon>
        <taxon>Porphyromonadaceae</taxon>
        <taxon>Falsiporphyromonas</taxon>
    </lineage>
</organism>